<name>A0A1X7USF7_AMPQE</name>
<evidence type="ECO:0000256" key="1">
    <source>
        <dbReference type="SAM" id="MobiDB-lite"/>
    </source>
</evidence>
<organism evidence="2">
    <name type="scientific">Amphimedon queenslandica</name>
    <name type="common">Sponge</name>
    <dbReference type="NCBI Taxonomy" id="400682"/>
    <lineage>
        <taxon>Eukaryota</taxon>
        <taxon>Metazoa</taxon>
        <taxon>Porifera</taxon>
        <taxon>Demospongiae</taxon>
        <taxon>Heteroscleromorpha</taxon>
        <taxon>Haplosclerida</taxon>
        <taxon>Niphatidae</taxon>
        <taxon>Amphimedon</taxon>
    </lineage>
</organism>
<dbReference type="InParanoid" id="A0A1X7USF7"/>
<protein>
    <submittedName>
        <fullName evidence="2">Uncharacterized protein</fullName>
    </submittedName>
</protein>
<dbReference type="AlphaFoldDB" id="A0A1X7USF7"/>
<reference evidence="2" key="1">
    <citation type="submission" date="2017-05" db="UniProtKB">
        <authorList>
            <consortium name="EnsemblMetazoa"/>
        </authorList>
    </citation>
    <scope>IDENTIFICATION</scope>
</reference>
<accession>A0A1X7USF7</accession>
<dbReference type="EnsemblMetazoa" id="Aqu2.1.30596_001">
    <property type="protein sequence ID" value="Aqu2.1.30596_001"/>
    <property type="gene ID" value="Aqu2.1.30596"/>
</dbReference>
<proteinExistence type="predicted"/>
<feature type="compositionally biased region" description="Polar residues" evidence="1">
    <location>
        <begin position="54"/>
        <end position="75"/>
    </location>
</feature>
<sequence length="108" mass="11863">MDPLKNKSKEYDPELQKGTRPASAPVTITDSNKDQPMNVPDGELQSPGSPTPFHDTSTSSLPVQGSLTSGKSTNKSYKRKGRDTCDILMKLAKLEEDAAKRKESRENK</sequence>
<feature type="region of interest" description="Disordered" evidence="1">
    <location>
        <begin position="1"/>
        <end position="83"/>
    </location>
</feature>
<feature type="compositionally biased region" description="Basic and acidic residues" evidence="1">
    <location>
        <begin position="1"/>
        <end position="17"/>
    </location>
</feature>
<evidence type="ECO:0000313" key="2">
    <source>
        <dbReference type="EnsemblMetazoa" id="Aqu2.1.30596_001"/>
    </source>
</evidence>